<feature type="region of interest" description="Disordered" evidence="1">
    <location>
        <begin position="1"/>
        <end position="34"/>
    </location>
</feature>
<evidence type="ECO:0000313" key="3">
    <source>
        <dbReference type="Proteomes" id="UP000030640"/>
    </source>
</evidence>
<keyword evidence="3" id="KW-1185">Reference proteome</keyword>
<protein>
    <submittedName>
        <fullName evidence="2">Uncharacterized protein</fullName>
    </submittedName>
</protein>
<organism evidence="2 3">
    <name type="scientific">Plasmodium inui San Antonio 1</name>
    <dbReference type="NCBI Taxonomy" id="1237626"/>
    <lineage>
        <taxon>Eukaryota</taxon>
        <taxon>Sar</taxon>
        <taxon>Alveolata</taxon>
        <taxon>Apicomplexa</taxon>
        <taxon>Aconoidasida</taxon>
        <taxon>Haemosporida</taxon>
        <taxon>Plasmodiidae</taxon>
        <taxon>Plasmodium</taxon>
        <taxon>Plasmodium (Plasmodium)</taxon>
    </lineage>
</organism>
<feature type="compositionally biased region" description="Basic and acidic residues" evidence="1">
    <location>
        <begin position="127"/>
        <end position="136"/>
    </location>
</feature>
<gene>
    <name evidence="2" type="ORF">C922_05462</name>
</gene>
<sequence>MGRGTKVYQGETNNNTVLPNKTKKEHHSTKETYLQNQKEKFMVWSRTGLLTPQKQTVIDRTLTPRQITKRSSDEGYSKQDKGPHKGTRNPTSKSHNLKMKSRQDSNRNTTDRATLTERTSSNLRPNKKSEPQEVVE</sequence>
<dbReference type="VEuPathDB" id="PlasmoDB:C922_05462"/>
<feature type="compositionally biased region" description="Polar residues" evidence="1">
    <location>
        <begin position="106"/>
        <end position="124"/>
    </location>
</feature>
<reference evidence="2 3" key="1">
    <citation type="submission" date="2013-02" db="EMBL/GenBank/DDBJ databases">
        <title>The Genome Sequence of Plasmodium inui San Antonio 1.</title>
        <authorList>
            <consortium name="The Broad Institute Genome Sequencing Platform"/>
            <consortium name="The Broad Institute Genome Sequencing Center for Infectious Disease"/>
            <person name="Neafsey D."/>
            <person name="Cheeseman I."/>
            <person name="Volkman S."/>
            <person name="Adams J."/>
            <person name="Walker B."/>
            <person name="Young S.K."/>
            <person name="Zeng Q."/>
            <person name="Gargeya S."/>
            <person name="Fitzgerald M."/>
            <person name="Haas B."/>
            <person name="Abouelleil A."/>
            <person name="Alvarado L."/>
            <person name="Arachchi H.M."/>
            <person name="Berlin A.M."/>
            <person name="Chapman S.B."/>
            <person name="Dewar J."/>
            <person name="Goldberg J."/>
            <person name="Griggs A."/>
            <person name="Gujja S."/>
            <person name="Hansen M."/>
            <person name="Howarth C."/>
            <person name="Imamovic A."/>
            <person name="Larimer J."/>
            <person name="McCowan C."/>
            <person name="Murphy C."/>
            <person name="Neiman D."/>
            <person name="Pearson M."/>
            <person name="Priest M."/>
            <person name="Roberts A."/>
            <person name="Saif S."/>
            <person name="Shea T."/>
            <person name="Sisk P."/>
            <person name="Sykes S."/>
            <person name="Wortman J."/>
            <person name="Nusbaum C."/>
            <person name="Birren B."/>
        </authorList>
    </citation>
    <scope>NUCLEOTIDE SEQUENCE [LARGE SCALE GENOMIC DNA]</scope>
    <source>
        <strain evidence="2 3">San Antonio 1</strain>
    </source>
</reference>
<proteinExistence type="predicted"/>
<dbReference type="GeneID" id="20040736"/>
<dbReference type="Proteomes" id="UP000030640">
    <property type="component" value="Unassembled WGS sequence"/>
</dbReference>
<name>W7A4X7_9APIC</name>
<feature type="compositionally biased region" description="Polar residues" evidence="1">
    <location>
        <begin position="51"/>
        <end position="66"/>
    </location>
</feature>
<dbReference type="EMBL" id="KI965535">
    <property type="protein sequence ID" value="EUD64159.1"/>
    <property type="molecule type" value="Genomic_DNA"/>
</dbReference>
<feature type="compositionally biased region" description="Polar residues" evidence="1">
    <location>
        <begin position="10"/>
        <end position="19"/>
    </location>
</feature>
<feature type="compositionally biased region" description="Basic and acidic residues" evidence="1">
    <location>
        <begin position="70"/>
        <end position="83"/>
    </location>
</feature>
<dbReference type="RefSeq" id="XP_008819255.1">
    <property type="nucleotide sequence ID" value="XM_008821033.1"/>
</dbReference>
<evidence type="ECO:0000313" key="2">
    <source>
        <dbReference type="EMBL" id="EUD64159.1"/>
    </source>
</evidence>
<evidence type="ECO:0000256" key="1">
    <source>
        <dbReference type="SAM" id="MobiDB-lite"/>
    </source>
</evidence>
<feature type="region of interest" description="Disordered" evidence="1">
    <location>
        <begin position="51"/>
        <end position="136"/>
    </location>
</feature>
<dbReference type="AlphaFoldDB" id="W7A4X7"/>
<accession>W7A4X7</accession>